<dbReference type="EMBL" id="CAUYUJ010021736">
    <property type="protein sequence ID" value="CAK0906705.1"/>
    <property type="molecule type" value="Genomic_DNA"/>
</dbReference>
<evidence type="ECO:0000313" key="2">
    <source>
        <dbReference type="Proteomes" id="UP001189429"/>
    </source>
</evidence>
<protein>
    <submittedName>
        <fullName evidence="1">Uncharacterized protein</fullName>
    </submittedName>
</protein>
<sequence>VLGFPLPVVQAGFDVPRWIVSDPASDRFGEEGGLELITSAERFIGRDAVVLVMLSDAEGGVAAENVQLSDEADWKAEKRAGPGRDRRGLPQTGVSARTVSLAQLVALLKSVDVEDWPFELPKALVGFLAAVVSSGHSLASYWGFWVAQSGVSRASAVAQELKNIEEVLHHALVFDALEVSTLASFELLSRRCLQIQGAVKRCPRHPSFEGLELIVSSRLDHSDGAVTTKFDARVADQQKASSAILEQERVYREEADHEDKKYRHEERGEAQRAAAADRLSARAIEAITALNGMAAACAGREVVLRPPQGTGGADIAQESALRRVRRRIAAFGDRPADLDGAGALQELLRTRDVYGGLDASTTAVDFDSSRLNILRKEHFSTPLDDVAPQCVRDVLDNFDTTVVRPLSELPEDEPLVQPCWDPQLDPRRRGARPALVAFLRALALRGLVGARARRKACISAFFVRKKNGDQRMVLDARQANELQRLPPKTALASGEALAAINLVDATDLGPDDLDIVTTGGDLVAGSVDLQDGFYQFRHPAWGSWMCFDIEMDAGELWVTQLYDEELGRYIDIGPDSRVWPRFEALPMGWSRALWICQEVLVDTMGAVFGDKDSWCLDKGKPPSLLNGGVAHAPYVDNANLISLDAGKLDQRLGAVTGELDNRGLRWHELQHAASSQGILGLEFDGRRGRLRHTSRRAWRLHLGLHEVLRRPRLDRWQIRRLLGHIVRYFSIMRPALSVLGECYAYLESGPMEGVSRLPSSVLT</sequence>
<evidence type="ECO:0000313" key="1">
    <source>
        <dbReference type="EMBL" id="CAK0906705.1"/>
    </source>
</evidence>
<keyword evidence="2" id="KW-1185">Reference proteome</keyword>
<accession>A0ABN9Y2J2</accession>
<organism evidence="1 2">
    <name type="scientific">Prorocentrum cordatum</name>
    <dbReference type="NCBI Taxonomy" id="2364126"/>
    <lineage>
        <taxon>Eukaryota</taxon>
        <taxon>Sar</taxon>
        <taxon>Alveolata</taxon>
        <taxon>Dinophyceae</taxon>
        <taxon>Prorocentrales</taxon>
        <taxon>Prorocentraceae</taxon>
        <taxon>Prorocentrum</taxon>
    </lineage>
</organism>
<feature type="non-terminal residue" evidence="1">
    <location>
        <position position="1"/>
    </location>
</feature>
<feature type="non-terminal residue" evidence="1">
    <location>
        <position position="763"/>
    </location>
</feature>
<dbReference type="Proteomes" id="UP001189429">
    <property type="component" value="Unassembled WGS sequence"/>
</dbReference>
<reference evidence="1" key="1">
    <citation type="submission" date="2023-10" db="EMBL/GenBank/DDBJ databases">
        <authorList>
            <person name="Chen Y."/>
            <person name="Shah S."/>
            <person name="Dougan E. K."/>
            <person name="Thang M."/>
            <person name="Chan C."/>
        </authorList>
    </citation>
    <scope>NUCLEOTIDE SEQUENCE [LARGE SCALE GENOMIC DNA]</scope>
</reference>
<gene>
    <name evidence="1" type="ORF">PCOR1329_LOCUS81948</name>
</gene>
<proteinExistence type="predicted"/>
<comment type="caution">
    <text evidence="1">The sequence shown here is derived from an EMBL/GenBank/DDBJ whole genome shotgun (WGS) entry which is preliminary data.</text>
</comment>
<name>A0ABN9Y2J2_9DINO</name>